<dbReference type="AlphaFoldDB" id="A0A7H2V8D4"/>
<accession>A0A7H2V8D4</accession>
<name>A0A7H2V8D4_9GAMM</name>
<reference evidence="2" key="1">
    <citation type="submission" date="2020-09" db="EMBL/GenBank/DDBJ databases">
        <title>Clinical and molecular characterization of Acinetobacter seifertii in Taiwan.</title>
        <authorList>
            <person name="Li L.-H."/>
            <person name="Yang Y.-S."/>
            <person name="Sun J.-R."/>
            <person name="Huang T.-W."/>
            <person name="Huang W.-C."/>
            <person name="Wang Y.-C."/>
            <person name="Kuo T.-H."/>
            <person name="Kuo S.-C."/>
            <person name="Chen T.-L."/>
        </authorList>
    </citation>
    <scope>NUCLEOTIDE SEQUENCE [LARGE SCALE GENOMIC DNA]</scope>
    <source>
        <strain evidence="2">AS39</strain>
    </source>
</reference>
<organism evidence="1 2">
    <name type="scientific">Acinetobacter seifertii</name>
    <dbReference type="NCBI Taxonomy" id="1530123"/>
    <lineage>
        <taxon>Bacteria</taxon>
        <taxon>Pseudomonadati</taxon>
        <taxon>Pseudomonadota</taxon>
        <taxon>Gammaproteobacteria</taxon>
        <taxon>Moraxellales</taxon>
        <taxon>Moraxellaceae</taxon>
        <taxon>Acinetobacter</taxon>
        <taxon>Acinetobacter calcoaceticus/baumannii complex</taxon>
    </lineage>
</organism>
<dbReference type="RefSeq" id="WP_191012499.1">
    <property type="nucleotide sequence ID" value="NZ_CP061646.1"/>
</dbReference>
<dbReference type="EMBL" id="CP061646">
    <property type="protein sequence ID" value="QNX72617.1"/>
    <property type="molecule type" value="Genomic_DNA"/>
</dbReference>
<proteinExistence type="predicted"/>
<gene>
    <name evidence="1" type="ORF">IC776_01530</name>
</gene>
<protein>
    <submittedName>
        <fullName evidence="1">Uncharacterized protein</fullName>
    </submittedName>
</protein>
<evidence type="ECO:0000313" key="2">
    <source>
        <dbReference type="Proteomes" id="UP000516666"/>
    </source>
</evidence>
<reference evidence="1 2" key="2">
    <citation type="submission" date="2020-09" db="EMBL/GenBank/DDBJ databases">
        <authorList>
            <person name="Chen F.-J."/>
            <person name="Lee Y.-T."/>
        </authorList>
    </citation>
    <scope>NUCLEOTIDE SEQUENCE [LARGE SCALE GENOMIC DNA]</scope>
    <source>
        <strain evidence="1 2">AS39</strain>
    </source>
</reference>
<dbReference type="Proteomes" id="UP000516666">
    <property type="component" value="Chromosome"/>
</dbReference>
<sequence length="295" mass="34395">MLFTKKFGITDTDIEFFDIDISGDTKKFVDPYCINQSSSSTSIKAQYCIKVFLKELLNAIENQNDTLAEYLCSRFNEPTGTRLGYSTIKKDGSGAGEYLSSLFLAQLKKIRHLIQAGIFNNLEECSLLCDELKYDRISDITIDIIKLPLIEFTQEQCHKYGISLRKTKGKLKYFCLSTLQWKSDYFELPHIDDTDEFLILIPRTFIPKRPIYNPMYFYTNTAQEHFKKDAIFKNASCISRDRKGNIQVLTKDLKTCEDYKPNKENIKRSILEKPELLVKFRNEIAFDIYLRNFKS</sequence>
<evidence type="ECO:0000313" key="1">
    <source>
        <dbReference type="EMBL" id="QNX72617.1"/>
    </source>
</evidence>